<evidence type="ECO:0000256" key="1">
    <source>
        <dbReference type="ARBA" id="ARBA00010923"/>
    </source>
</evidence>
<dbReference type="SUPFAM" id="SSF116734">
    <property type="entry name" value="DNA methylase specificity domain"/>
    <property type="match status" value="2"/>
</dbReference>
<dbReference type="InterPro" id="IPR052021">
    <property type="entry name" value="Type-I_RS_S_subunit"/>
</dbReference>
<dbReference type="Gene3D" id="3.90.220.20">
    <property type="entry name" value="DNA methylase specificity domains"/>
    <property type="match status" value="2"/>
</dbReference>
<keyword evidence="6" id="KW-1185">Reference proteome</keyword>
<feature type="domain" description="Type I restriction modification DNA specificity" evidence="4">
    <location>
        <begin position="192"/>
        <end position="342"/>
    </location>
</feature>
<comment type="caution">
    <text evidence="5">The sequence shown here is derived from an EMBL/GenBank/DDBJ whole genome shotgun (WGS) entry which is preliminary data.</text>
</comment>
<protein>
    <submittedName>
        <fullName evidence="5">Restriction endonuclease subunit S</fullName>
    </submittedName>
</protein>
<comment type="similarity">
    <text evidence="1">Belongs to the type-I restriction system S methylase family.</text>
</comment>
<evidence type="ECO:0000259" key="4">
    <source>
        <dbReference type="Pfam" id="PF01420"/>
    </source>
</evidence>
<evidence type="ECO:0000313" key="6">
    <source>
        <dbReference type="Proteomes" id="UP000267223"/>
    </source>
</evidence>
<reference evidence="5 6" key="1">
    <citation type="submission" date="2018-11" db="EMBL/GenBank/DDBJ databases">
        <title>Draft genome sequence of Ferruginibacter sp. BO-59.</title>
        <authorList>
            <person name="Im W.T."/>
        </authorList>
    </citation>
    <scope>NUCLEOTIDE SEQUENCE [LARGE SCALE GENOMIC DNA]</scope>
    <source>
        <strain evidence="5 6">BO-59</strain>
    </source>
</reference>
<dbReference type="AlphaFoldDB" id="A0A3M9N9I4"/>
<keyword evidence="5" id="KW-0255">Endonuclease</keyword>
<keyword evidence="3" id="KW-0238">DNA-binding</keyword>
<dbReference type="GO" id="GO:0009307">
    <property type="term" value="P:DNA restriction-modification system"/>
    <property type="evidence" value="ECO:0007669"/>
    <property type="project" value="UniProtKB-KW"/>
</dbReference>
<dbReference type="Pfam" id="PF01420">
    <property type="entry name" value="Methylase_S"/>
    <property type="match status" value="2"/>
</dbReference>
<organism evidence="5 6">
    <name type="scientific">Hanamia caeni</name>
    <dbReference type="NCBI Taxonomy" id="2294116"/>
    <lineage>
        <taxon>Bacteria</taxon>
        <taxon>Pseudomonadati</taxon>
        <taxon>Bacteroidota</taxon>
        <taxon>Chitinophagia</taxon>
        <taxon>Chitinophagales</taxon>
        <taxon>Chitinophagaceae</taxon>
        <taxon>Hanamia</taxon>
    </lineage>
</organism>
<keyword evidence="5" id="KW-0540">Nuclease</keyword>
<dbReference type="InterPro" id="IPR044946">
    <property type="entry name" value="Restrct_endonuc_typeI_TRD_sf"/>
</dbReference>
<evidence type="ECO:0000256" key="2">
    <source>
        <dbReference type="ARBA" id="ARBA00022747"/>
    </source>
</evidence>
<sequence length="405" mass="46549">MSDWEKYKFSEFAEIIKDGFHPSSNGELFYIGLEHIEQQTLRLYSIGKSSEVTSNKFRFKKGDILFGKLRPYFRKVYRPKFSGVCSTDIWVIRARKEFDQSFLFYFLASEEFISLSNQSSNGTRMPRADWNNLKNIQFLLPDFPTQIRIASILSSLDDKIELNRRMNHTLEQMAQALFNHYFVDNIDPDNLPEGWRWGKLNEMYKTTSGGTPSRTKMDYYNDGNIFWVKSKELNNGFILDTEEKITIVALNNSSAKILPKHSVLVAMYGATVGEIATLSMDATCNQAICAILPNDNYPYTFIFQFLKENKQQLINRASGSAQQNISQIVIQNLELVVPSISVVSKFHQEVNSLFLQIENNLKENNSLSQIRDTLLPKLMSGEIDVDKIIDEEELIENELADCKPA</sequence>
<evidence type="ECO:0000256" key="3">
    <source>
        <dbReference type="ARBA" id="ARBA00023125"/>
    </source>
</evidence>
<feature type="domain" description="Type I restriction modification DNA specificity" evidence="4">
    <location>
        <begin position="1"/>
        <end position="172"/>
    </location>
</feature>
<evidence type="ECO:0000313" key="5">
    <source>
        <dbReference type="EMBL" id="RNI33618.1"/>
    </source>
</evidence>
<accession>A0A3M9N9I4</accession>
<dbReference type="InterPro" id="IPR000055">
    <property type="entry name" value="Restrct_endonuc_typeI_TRD"/>
</dbReference>
<dbReference type="PANTHER" id="PTHR30408">
    <property type="entry name" value="TYPE-1 RESTRICTION ENZYME ECOKI SPECIFICITY PROTEIN"/>
    <property type="match status" value="1"/>
</dbReference>
<dbReference type="EMBL" id="RJJR01000018">
    <property type="protein sequence ID" value="RNI33618.1"/>
    <property type="molecule type" value="Genomic_DNA"/>
</dbReference>
<gene>
    <name evidence="5" type="ORF">EFY79_18535</name>
</gene>
<dbReference type="CDD" id="cd17501">
    <property type="entry name" value="RMtype1_S_Vch69ORF1407P_TRD2-CR2_like"/>
    <property type="match status" value="1"/>
</dbReference>
<dbReference type="Proteomes" id="UP000267223">
    <property type="component" value="Unassembled WGS sequence"/>
</dbReference>
<keyword evidence="5" id="KW-0378">Hydrolase</keyword>
<dbReference type="OrthoDB" id="9816225at2"/>
<proteinExistence type="inferred from homology"/>
<dbReference type="RefSeq" id="WP_123122243.1">
    <property type="nucleotide sequence ID" value="NZ_RJJR01000018.1"/>
</dbReference>
<keyword evidence="2" id="KW-0680">Restriction system</keyword>
<dbReference type="GO" id="GO:0004519">
    <property type="term" value="F:endonuclease activity"/>
    <property type="evidence" value="ECO:0007669"/>
    <property type="project" value="UniProtKB-KW"/>
</dbReference>
<dbReference type="GO" id="GO:0003677">
    <property type="term" value="F:DNA binding"/>
    <property type="evidence" value="ECO:0007669"/>
    <property type="project" value="UniProtKB-KW"/>
</dbReference>
<dbReference type="PANTHER" id="PTHR30408:SF13">
    <property type="entry name" value="TYPE I RESTRICTION ENZYME HINDI SPECIFICITY SUBUNIT"/>
    <property type="match status" value="1"/>
</dbReference>
<name>A0A3M9N9I4_9BACT</name>
<dbReference type="CDD" id="cd16961">
    <property type="entry name" value="RMtype1_S_TRD-CR_like"/>
    <property type="match status" value="1"/>
</dbReference>